<dbReference type="InterPro" id="IPR011006">
    <property type="entry name" value="CheY-like_superfamily"/>
</dbReference>
<evidence type="ECO:0000256" key="2">
    <source>
        <dbReference type="ARBA" id="ARBA00012438"/>
    </source>
</evidence>
<dbReference type="InterPro" id="IPR003661">
    <property type="entry name" value="HisK_dim/P_dom"/>
</dbReference>
<organism evidence="12 13">
    <name type="scientific">Lujinxingia sediminis</name>
    <dbReference type="NCBI Taxonomy" id="2480984"/>
    <lineage>
        <taxon>Bacteria</taxon>
        <taxon>Deltaproteobacteria</taxon>
        <taxon>Bradymonadales</taxon>
        <taxon>Lujinxingiaceae</taxon>
        <taxon>Lujinxingia</taxon>
    </lineage>
</organism>
<dbReference type="Gene3D" id="1.10.287.130">
    <property type="match status" value="1"/>
</dbReference>
<dbReference type="EMBL" id="SADD01000003">
    <property type="protein sequence ID" value="RVU45806.1"/>
    <property type="molecule type" value="Genomic_DNA"/>
</dbReference>
<dbReference type="CDD" id="cd00130">
    <property type="entry name" value="PAS"/>
    <property type="match status" value="1"/>
</dbReference>
<keyword evidence="13" id="KW-1185">Reference proteome</keyword>
<dbReference type="SUPFAM" id="SSF55874">
    <property type="entry name" value="ATPase domain of HSP90 chaperone/DNA topoisomerase II/histidine kinase"/>
    <property type="match status" value="1"/>
</dbReference>
<dbReference type="SUPFAM" id="SSF55785">
    <property type="entry name" value="PYP-like sensor domain (PAS domain)"/>
    <property type="match status" value="1"/>
</dbReference>
<dbReference type="SMART" id="SM00387">
    <property type="entry name" value="HATPase_c"/>
    <property type="match status" value="1"/>
</dbReference>
<dbReference type="SMART" id="SM00388">
    <property type="entry name" value="HisKA"/>
    <property type="match status" value="1"/>
</dbReference>
<dbReference type="Pfam" id="PF00512">
    <property type="entry name" value="HisKA"/>
    <property type="match status" value="1"/>
</dbReference>
<dbReference type="PROSITE" id="PS50112">
    <property type="entry name" value="PAS"/>
    <property type="match status" value="1"/>
</dbReference>
<evidence type="ECO:0000256" key="5">
    <source>
        <dbReference type="ARBA" id="ARBA00022777"/>
    </source>
</evidence>
<dbReference type="PRINTS" id="PR00344">
    <property type="entry name" value="BCTRLSENSOR"/>
</dbReference>
<dbReference type="Gene3D" id="3.30.450.20">
    <property type="entry name" value="PAS domain"/>
    <property type="match status" value="1"/>
</dbReference>
<dbReference type="Pfam" id="PF00072">
    <property type="entry name" value="Response_reg"/>
    <property type="match status" value="2"/>
</dbReference>
<evidence type="ECO:0000256" key="6">
    <source>
        <dbReference type="PROSITE-ProRule" id="PRU00169"/>
    </source>
</evidence>
<name>A0ABY0CVB9_9DELT</name>
<dbReference type="Gene3D" id="3.40.50.2300">
    <property type="match status" value="2"/>
</dbReference>
<feature type="coiled-coil region" evidence="7">
    <location>
        <begin position="53"/>
        <end position="80"/>
    </location>
</feature>
<dbReference type="PANTHER" id="PTHR43047">
    <property type="entry name" value="TWO-COMPONENT HISTIDINE PROTEIN KINASE"/>
    <property type="match status" value="1"/>
</dbReference>
<evidence type="ECO:0000259" key="11">
    <source>
        <dbReference type="PROSITE" id="PS50113"/>
    </source>
</evidence>
<comment type="catalytic activity">
    <reaction evidence="1">
        <text>ATP + protein L-histidine = ADP + protein N-phospho-L-histidine.</text>
        <dbReference type="EC" id="2.7.13.3"/>
    </reaction>
</comment>
<dbReference type="InterPro" id="IPR000700">
    <property type="entry name" value="PAS-assoc_C"/>
</dbReference>
<dbReference type="CDD" id="cd17574">
    <property type="entry name" value="REC_OmpR"/>
    <property type="match status" value="2"/>
</dbReference>
<dbReference type="InterPro" id="IPR035965">
    <property type="entry name" value="PAS-like_dom_sf"/>
</dbReference>
<dbReference type="Pfam" id="PF02518">
    <property type="entry name" value="HATPase_c"/>
    <property type="match status" value="1"/>
</dbReference>
<evidence type="ECO:0000313" key="13">
    <source>
        <dbReference type="Proteomes" id="UP000282926"/>
    </source>
</evidence>
<dbReference type="CDD" id="cd16922">
    <property type="entry name" value="HATPase_EvgS-ArcB-TorS-like"/>
    <property type="match status" value="1"/>
</dbReference>
<reference evidence="12 13" key="1">
    <citation type="submission" date="2019-01" db="EMBL/GenBank/DDBJ databases">
        <title>Lujinxingia litoralis gen. nov., sp. nov. and Lujinxingia sediminis gen. nov., sp. nov., new members in the order Bradymonadales, isolated from coastal sediment.</title>
        <authorList>
            <person name="Li C.-M."/>
        </authorList>
    </citation>
    <scope>NUCLEOTIDE SEQUENCE [LARGE SCALE GENOMIC DNA]</scope>
    <source>
        <strain evidence="12 13">SEH01</strain>
    </source>
</reference>
<dbReference type="CDD" id="cd00082">
    <property type="entry name" value="HisKA"/>
    <property type="match status" value="1"/>
</dbReference>
<evidence type="ECO:0000256" key="7">
    <source>
        <dbReference type="SAM" id="Coils"/>
    </source>
</evidence>
<dbReference type="InterPro" id="IPR036890">
    <property type="entry name" value="HATPase_C_sf"/>
</dbReference>
<dbReference type="PROSITE" id="PS50109">
    <property type="entry name" value="HIS_KIN"/>
    <property type="match status" value="1"/>
</dbReference>
<evidence type="ECO:0000259" key="10">
    <source>
        <dbReference type="PROSITE" id="PS50112"/>
    </source>
</evidence>
<dbReference type="RefSeq" id="WP_127779979.1">
    <property type="nucleotide sequence ID" value="NZ_SADD01000003.1"/>
</dbReference>
<dbReference type="InterPro" id="IPR000014">
    <property type="entry name" value="PAS"/>
</dbReference>
<evidence type="ECO:0000256" key="3">
    <source>
        <dbReference type="ARBA" id="ARBA00022553"/>
    </source>
</evidence>
<keyword evidence="5 12" id="KW-0418">Kinase</keyword>
<keyword evidence="3 6" id="KW-0597">Phosphoprotein</keyword>
<dbReference type="SMART" id="SM00448">
    <property type="entry name" value="REC"/>
    <property type="match status" value="2"/>
</dbReference>
<dbReference type="InterPro" id="IPR003594">
    <property type="entry name" value="HATPase_dom"/>
</dbReference>
<sequence length="723" mass="80099">MAIHPRLRTLLNTLDIDDPRAMPDEATWARMLVGINQICAESEHNAFLLHQTLDTLGESSRQLESKVNEEREKLQSLLSAVEDGVCAIDRRGRLLFANPAASRLFDSTIDDTFKLLERLGVDRSGPEADPAPERSAQALLNSGATLRDDDGLLERNGSGALPVSYILSPIDRDGVVVGAVCVIRDVTEQKEVADRLQRLNDEITRARDQAIEANQAKSRFLANMSHELRTPLNAVIGYTELIREDAEIFGYNDITPDLGKIYTAAKHLLSLINDILDLSKIEAGRHEIVWESFDLGELIADVISTMEPVSRAKNNHFEVLVEADLGMIRADRIKLRQILINLLSNACKFTENGHVTLNVRREESDPGEHFIFDVTDTGIGVVQEKIDELFEPFTQADNSTTRQYGGTGLGLTITQHFCRMMGGFIHATSSPGEGSTFSVHLPAPLVASEALNAIDEAAALPRAARNDHTVLVIDDSETVHELLRRQLGRAGYRVVSAISGDEGLRMARAVGPSAITLDVMMPGRSGWDTLAELKYDPELAHIPVIMLTMVVDRKKGFALGADDYLVKPVSGDVLLRTLQRFELERGELQALIVEDDDATREVMDRTLQNAGWKTTTAIHGRQAIDRLRALDAKNLPDIILLDLMMPEMDGFEFLEVLRAEPALSDIPVIVVTARQLSHKELHQLQQVTERVMRKGNFTGTELVEEVDRLVAPGVRRQLTPELS</sequence>
<dbReference type="Gene3D" id="3.30.565.10">
    <property type="entry name" value="Histidine kinase-like ATPase, C-terminal domain"/>
    <property type="match status" value="1"/>
</dbReference>
<keyword evidence="4" id="KW-0808">Transferase</keyword>
<dbReference type="SUPFAM" id="SSF52172">
    <property type="entry name" value="CheY-like"/>
    <property type="match status" value="2"/>
</dbReference>
<comment type="caution">
    <text evidence="12">The sequence shown here is derived from an EMBL/GenBank/DDBJ whole genome shotgun (WGS) entry which is preliminary data.</text>
</comment>
<dbReference type="Proteomes" id="UP000282926">
    <property type="component" value="Unassembled WGS sequence"/>
</dbReference>
<feature type="coiled-coil region" evidence="7">
    <location>
        <begin position="189"/>
        <end position="216"/>
    </location>
</feature>
<evidence type="ECO:0000313" key="12">
    <source>
        <dbReference type="EMBL" id="RVU45806.1"/>
    </source>
</evidence>
<evidence type="ECO:0000256" key="4">
    <source>
        <dbReference type="ARBA" id="ARBA00022679"/>
    </source>
</evidence>
<feature type="domain" description="Histidine kinase" evidence="8">
    <location>
        <begin position="223"/>
        <end position="445"/>
    </location>
</feature>
<dbReference type="InterPro" id="IPR004358">
    <property type="entry name" value="Sig_transdc_His_kin-like_C"/>
</dbReference>
<dbReference type="InterPro" id="IPR001789">
    <property type="entry name" value="Sig_transdc_resp-reg_receiver"/>
</dbReference>
<dbReference type="InterPro" id="IPR036097">
    <property type="entry name" value="HisK_dim/P_sf"/>
</dbReference>
<dbReference type="PROSITE" id="PS50113">
    <property type="entry name" value="PAC"/>
    <property type="match status" value="1"/>
</dbReference>
<feature type="domain" description="Response regulatory" evidence="9">
    <location>
        <begin position="469"/>
        <end position="582"/>
    </location>
</feature>
<keyword evidence="7" id="KW-0175">Coiled coil</keyword>
<evidence type="ECO:0000259" key="8">
    <source>
        <dbReference type="PROSITE" id="PS50109"/>
    </source>
</evidence>
<accession>A0ABY0CVB9</accession>
<protein>
    <recommendedName>
        <fullName evidence="2">histidine kinase</fullName>
        <ecNumber evidence="2">2.7.13.3</ecNumber>
    </recommendedName>
</protein>
<dbReference type="InterPro" id="IPR013656">
    <property type="entry name" value="PAS_4"/>
</dbReference>
<feature type="domain" description="PAS" evidence="10">
    <location>
        <begin position="70"/>
        <end position="111"/>
    </location>
</feature>
<dbReference type="Pfam" id="PF08448">
    <property type="entry name" value="PAS_4"/>
    <property type="match status" value="1"/>
</dbReference>
<feature type="modified residue" description="4-aspartylphosphate" evidence="6">
    <location>
        <position position="642"/>
    </location>
</feature>
<dbReference type="SUPFAM" id="SSF47384">
    <property type="entry name" value="Homodimeric domain of signal transducing histidine kinase"/>
    <property type="match status" value="1"/>
</dbReference>
<evidence type="ECO:0000259" key="9">
    <source>
        <dbReference type="PROSITE" id="PS50110"/>
    </source>
</evidence>
<evidence type="ECO:0000256" key="1">
    <source>
        <dbReference type="ARBA" id="ARBA00000085"/>
    </source>
</evidence>
<feature type="domain" description="Response regulatory" evidence="9">
    <location>
        <begin position="589"/>
        <end position="723"/>
    </location>
</feature>
<dbReference type="InterPro" id="IPR005467">
    <property type="entry name" value="His_kinase_dom"/>
</dbReference>
<gene>
    <name evidence="12" type="ORF">EA187_08585</name>
</gene>
<dbReference type="PANTHER" id="PTHR43047:SF72">
    <property type="entry name" value="OSMOSENSING HISTIDINE PROTEIN KINASE SLN1"/>
    <property type="match status" value="1"/>
</dbReference>
<feature type="domain" description="PAC" evidence="11">
    <location>
        <begin position="146"/>
        <end position="198"/>
    </location>
</feature>
<feature type="modified residue" description="4-aspartylphosphate" evidence="6">
    <location>
        <position position="518"/>
    </location>
</feature>
<proteinExistence type="predicted"/>
<dbReference type="EC" id="2.7.13.3" evidence="2"/>
<dbReference type="PROSITE" id="PS50110">
    <property type="entry name" value="RESPONSE_REGULATORY"/>
    <property type="match status" value="2"/>
</dbReference>
<dbReference type="GO" id="GO:0016301">
    <property type="term" value="F:kinase activity"/>
    <property type="evidence" value="ECO:0007669"/>
    <property type="project" value="UniProtKB-KW"/>
</dbReference>